<dbReference type="GO" id="GO:0046982">
    <property type="term" value="F:protein heterodimerization activity"/>
    <property type="evidence" value="ECO:0007669"/>
    <property type="project" value="InterPro"/>
</dbReference>
<evidence type="ECO:0000256" key="1">
    <source>
        <dbReference type="ARBA" id="ARBA00004123"/>
    </source>
</evidence>
<proteinExistence type="predicted"/>
<comment type="subcellular location">
    <subcellularLocation>
        <location evidence="1">Nucleus</location>
    </subcellularLocation>
</comment>
<dbReference type="InterPro" id="IPR009072">
    <property type="entry name" value="Histone-fold"/>
</dbReference>
<dbReference type="PANTHER" id="PTHR46172:SF1">
    <property type="entry name" value="DNA POLYMERASE EPSILON SUBUNIT 3"/>
    <property type="match status" value="1"/>
</dbReference>
<protein>
    <submittedName>
        <fullName evidence="3">Uncharacterized protein</fullName>
    </submittedName>
</protein>
<keyword evidence="2" id="KW-0539">Nucleus</keyword>
<dbReference type="PANTHER" id="PTHR46172">
    <property type="entry name" value="DNA POLYMERASE EPSILON SUBUNIT 3"/>
    <property type="match status" value="1"/>
</dbReference>
<comment type="caution">
    <text evidence="3">The sequence shown here is derived from an EMBL/GenBank/DDBJ whole genome shotgun (WGS) entry which is preliminary data.</text>
</comment>
<sequence>MAKAALEEEELSKAIVRRVVKDKLARSSDQDEINVHKDALLDLSESARIFVHYLSATSDSELGEPLTPFLYRPGFLYLRKQEVMSTQMIQVFELVCNSWPWRCICRNTRLEGKILLELLSLP</sequence>
<dbReference type="Gene3D" id="1.10.20.10">
    <property type="entry name" value="Histone, subunit A"/>
    <property type="match status" value="1"/>
</dbReference>
<keyword evidence="4" id="KW-1185">Reference proteome</keyword>
<evidence type="ECO:0000313" key="3">
    <source>
        <dbReference type="EMBL" id="DAD21851.1"/>
    </source>
</evidence>
<accession>A0A822XRT7</accession>
<evidence type="ECO:0000313" key="4">
    <source>
        <dbReference type="Proteomes" id="UP000607653"/>
    </source>
</evidence>
<dbReference type="EMBL" id="DUZY01000001">
    <property type="protein sequence ID" value="DAD21851.1"/>
    <property type="molecule type" value="Genomic_DNA"/>
</dbReference>
<dbReference type="InterPro" id="IPR051377">
    <property type="entry name" value="DNA_Pol-Epsilon_Subunit"/>
</dbReference>
<organism evidence="3 4">
    <name type="scientific">Nelumbo nucifera</name>
    <name type="common">Sacred lotus</name>
    <dbReference type="NCBI Taxonomy" id="4432"/>
    <lineage>
        <taxon>Eukaryota</taxon>
        <taxon>Viridiplantae</taxon>
        <taxon>Streptophyta</taxon>
        <taxon>Embryophyta</taxon>
        <taxon>Tracheophyta</taxon>
        <taxon>Spermatophyta</taxon>
        <taxon>Magnoliopsida</taxon>
        <taxon>Proteales</taxon>
        <taxon>Nelumbonaceae</taxon>
        <taxon>Nelumbo</taxon>
    </lineage>
</organism>
<reference evidence="3 4" key="1">
    <citation type="journal article" date="2020" name="Mol. Biol. Evol.">
        <title>Distinct Expression and Methylation Patterns for Genes with Different Fates following a Single Whole-Genome Duplication in Flowering Plants.</title>
        <authorList>
            <person name="Shi T."/>
            <person name="Rahmani R.S."/>
            <person name="Gugger P.F."/>
            <person name="Wang M."/>
            <person name="Li H."/>
            <person name="Zhang Y."/>
            <person name="Li Z."/>
            <person name="Wang Q."/>
            <person name="Van de Peer Y."/>
            <person name="Marchal K."/>
            <person name="Chen J."/>
        </authorList>
    </citation>
    <scope>NUCLEOTIDE SEQUENCE [LARGE SCALE GENOMIC DNA]</scope>
    <source>
        <tissue evidence="3">Leaf</tissue>
    </source>
</reference>
<dbReference type="Proteomes" id="UP000607653">
    <property type="component" value="Unassembled WGS sequence"/>
</dbReference>
<dbReference type="AlphaFoldDB" id="A0A822XRT7"/>
<name>A0A822XRT7_NELNU</name>
<gene>
    <name evidence="3" type="ORF">HUJ06_023314</name>
</gene>
<evidence type="ECO:0000256" key="2">
    <source>
        <dbReference type="ARBA" id="ARBA00023242"/>
    </source>
</evidence>
<dbReference type="GO" id="GO:0005634">
    <property type="term" value="C:nucleus"/>
    <property type="evidence" value="ECO:0007669"/>
    <property type="project" value="UniProtKB-SubCell"/>
</dbReference>